<keyword evidence="2" id="KW-1185">Reference proteome</keyword>
<reference evidence="3" key="1">
    <citation type="submission" date="2024-02" db="UniProtKB">
        <authorList>
            <consortium name="WormBaseParasite"/>
        </authorList>
    </citation>
    <scope>IDENTIFICATION</scope>
</reference>
<proteinExistence type="predicted"/>
<evidence type="ECO:0000313" key="2">
    <source>
        <dbReference type="Proteomes" id="UP000887575"/>
    </source>
</evidence>
<feature type="coiled-coil region" evidence="1">
    <location>
        <begin position="44"/>
        <end position="71"/>
    </location>
</feature>
<dbReference type="WBParaSite" id="MBELARI_LOCUS16261">
    <property type="protein sequence ID" value="MBELARI_LOCUS16261"/>
    <property type="gene ID" value="MBELARI_LOCUS16261"/>
</dbReference>
<keyword evidence="1" id="KW-0175">Coiled coil</keyword>
<evidence type="ECO:0000256" key="1">
    <source>
        <dbReference type="SAM" id="Coils"/>
    </source>
</evidence>
<sequence length="126" mass="14637">MPQLSLLRQDVIKDEDWNQRTVLLSNASSTSTLEEQNSQLGLIIQKRNDEIRLLRAERETWNRKMVQMEQMLAGKCMETSQLREEKIASDAHREAQFTALRIKILRLEAQLGTQRMNGNIPCVQLD</sequence>
<dbReference type="Proteomes" id="UP000887575">
    <property type="component" value="Unassembled WGS sequence"/>
</dbReference>
<protein>
    <submittedName>
        <fullName evidence="3">Uncharacterized protein</fullName>
    </submittedName>
</protein>
<dbReference type="AlphaFoldDB" id="A0AAF3EQ99"/>
<accession>A0AAF3EQ99</accession>
<name>A0AAF3EQ99_9BILA</name>
<organism evidence="2 3">
    <name type="scientific">Mesorhabditis belari</name>
    <dbReference type="NCBI Taxonomy" id="2138241"/>
    <lineage>
        <taxon>Eukaryota</taxon>
        <taxon>Metazoa</taxon>
        <taxon>Ecdysozoa</taxon>
        <taxon>Nematoda</taxon>
        <taxon>Chromadorea</taxon>
        <taxon>Rhabditida</taxon>
        <taxon>Rhabditina</taxon>
        <taxon>Rhabditomorpha</taxon>
        <taxon>Rhabditoidea</taxon>
        <taxon>Rhabditidae</taxon>
        <taxon>Mesorhabditinae</taxon>
        <taxon>Mesorhabditis</taxon>
    </lineage>
</organism>
<evidence type="ECO:0000313" key="3">
    <source>
        <dbReference type="WBParaSite" id="MBELARI_LOCUS16261"/>
    </source>
</evidence>